<dbReference type="AlphaFoldDB" id="A0A9P8XUQ6"/>
<dbReference type="Proteomes" id="UP000756346">
    <property type="component" value="Unassembled WGS sequence"/>
</dbReference>
<comment type="caution">
    <text evidence="2">The sequence shown here is derived from an EMBL/GenBank/DDBJ whole genome shotgun (WGS) entry which is preliminary data.</text>
</comment>
<gene>
    <name evidence="2" type="ORF">B0I36DRAFT_336024</name>
</gene>
<feature type="region of interest" description="Disordered" evidence="1">
    <location>
        <begin position="1"/>
        <end position="26"/>
    </location>
</feature>
<evidence type="ECO:0000313" key="3">
    <source>
        <dbReference type="Proteomes" id="UP000756346"/>
    </source>
</evidence>
<keyword evidence="3" id="KW-1185">Reference proteome</keyword>
<protein>
    <submittedName>
        <fullName evidence="2">Uncharacterized protein</fullName>
    </submittedName>
</protein>
<dbReference type="RefSeq" id="XP_046006741.1">
    <property type="nucleotide sequence ID" value="XM_046155560.1"/>
</dbReference>
<organism evidence="2 3">
    <name type="scientific">Microdochium trichocladiopsis</name>
    <dbReference type="NCBI Taxonomy" id="1682393"/>
    <lineage>
        <taxon>Eukaryota</taxon>
        <taxon>Fungi</taxon>
        <taxon>Dikarya</taxon>
        <taxon>Ascomycota</taxon>
        <taxon>Pezizomycotina</taxon>
        <taxon>Sordariomycetes</taxon>
        <taxon>Xylariomycetidae</taxon>
        <taxon>Xylariales</taxon>
        <taxon>Microdochiaceae</taxon>
        <taxon>Microdochium</taxon>
    </lineage>
</organism>
<name>A0A9P8XUQ6_9PEZI</name>
<dbReference type="GeneID" id="70185106"/>
<proteinExistence type="predicted"/>
<evidence type="ECO:0000313" key="2">
    <source>
        <dbReference type="EMBL" id="KAH7018474.1"/>
    </source>
</evidence>
<accession>A0A9P8XUQ6</accession>
<reference evidence="2" key="1">
    <citation type="journal article" date="2021" name="Nat. Commun.">
        <title>Genetic determinants of endophytism in the Arabidopsis root mycobiome.</title>
        <authorList>
            <person name="Mesny F."/>
            <person name="Miyauchi S."/>
            <person name="Thiergart T."/>
            <person name="Pickel B."/>
            <person name="Atanasova L."/>
            <person name="Karlsson M."/>
            <person name="Huettel B."/>
            <person name="Barry K.W."/>
            <person name="Haridas S."/>
            <person name="Chen C."/>
            <person name="Bauer D."/>
            <person name="Andreopoulos W."/>
            <person name="Pangilinan J."/>
            <person name="LaButti K."/>
            <person name="Riley R."/>
            <person name="Lipzen A."/>
            <person name="Clum A."/>
            <person name="Drula E."/>
            <person name="Henrissat B."/>
            <person name="Kohler A."/>
            <person name="Grigoriev I.V."/>
            <person name="Martin F.M."/>
            <person name="Hacquard S."/>
        </authorList>
    </citation>
    <scope>NUCLEOTIDE SEQUENCE</scope>
    <source>
        <strain evidence="2">MPI-CAGE-CH-0230</strain>
    </source>
</reference>
<dbReference type="EMBL" id="JAGTJQ010000011">
    <property type="protein sequence ID" value="KAH7018474.1"/>
    <property type="molecule type" value="Genomic_DNA"/>
</dbReference>
<sequence>MGPFRKSLSKTSSHHKRPKRPSYCSTASDDAWNSTIALGCTPRGTGSWWARHPINSALAGLVLIRTVLDSRRPGRCCFSYANAG</sequence>
<evidence type="ECO:0000256" key="1">
    <source>
        <dbReference type="SAM" id="MobiDB-lite"/>
    </source>
</evidence>